<proteinExistence type="predicted"/>
<dbReference type="InterPro" id="IPR011635">
    <property type="entry name" value="CARDB"/>
</dbReference>
<sequence>MHNVKRNIRIFLFILVMNLLLFPVNSSSLAISKICGYIVPDIDLLNSEIRSGFKIKIVGTNASTNSDSNGYFEITDFQSTSGMAYTLEITKDGYLKREIKDIEINSSIFLGSGATPIYMWAGDIAVKGAQDNSININDVIQMAISFNSTKGSINYNTSCDFDLDGAINIKDVVTISRHFNMTGDKYGSIEIKVLEDERPPAPDNLKYSWCTGTTVALDWVSLGNNISVYEVYINDKLVCTTTNKSIVCTGLESDSDNTIYVKAVNEKGTRSLSSNILNIKAPEDDYGNTIETATPIECEKEIIGGFQGSGDVDYFKLIPQNSGTFILKKYIGTLYSCKIVDSNNNELSYSGDYEYNLVSGNVYYVIIKNILNADDYGFIIRQKSTKPDLIFDEVKYNLDMVGVPVTFNVHVRNIGDAISKGSFRVSFDIDGDAGVIWADCKNDIKVGETVSLNITAGKNGETTWTPQTVGVHNVIIHIDSDNQIDEVIESNNFHSYTIHIDDYPNRIETAKEIKIGEELKGSLGNNMDKDYFYFEPEKSGFYRIQLPGTKFTNVYLLDAGMNQVYKTTINYNSERKRLGCYVEGNLEANRKYFIEIEPANAKDFVFENYTLSIFEVQ</sequence>
<gene>
    <name evidence="2" type="ORF">Bccel_5700</name>
</gene>
<dbReference type="InterPro" id="IPR013783">
    <property type="entry name" value="Ig-like_fold"/>
</dbReference>
<evidence type="ECO:0000313" key="3">
    <source>
        <dbReference type="Proteomes" id="UP000036923"/>
    </source>
</evidence>
<dbReference type="InterPro" id="IPR003961">
    <property type="entry name" value="FN3_dom"/>
</dbReference>
<dbReference type="InterPro" id="IPR008969">
    <property type="entry name" value="CarboxyPept-like_regulatory"/>
</dbReference>
<dbReference type="GO" id="GO:0000272">
    <property type="term" value="P:polysaccharide catabolic process"/>
    <property type="evidence" value="ECO:0007669"/>
    <property type="project" value="InterPro"/>
</dbReference>
<dbReference type="RefSeq" id="WP_036940087.1">
    <property type="nucleotide sequence ID" value="NZ_JQKC01000010.1"/>
</dbReference>
<accession>A0A0L6JXY3</accession>
<dbReference type="SUPFAM" id="SSF49265">
    <property type="entry name" value="Fibronectin type III"/>
    <property type="match status" value="1"/>
</dbReference>
<reference evidence="3" key="1">
    <citation type="submission" date="2015-07" db="EMBL/GenBank/DDBJ databases">
        <title>Near-Complete Genome Sequence of the Cellulolytic Bacterium Bacteroides (Pseudobacteroides) cellulosolvens ATCC 35603.</title>
        <authorList>
            <person name="Dassa B."/>
            <person name="Utturkar S.M."/>
            <person name="Klingeman D.M."/>
            <person name="Hurt R.A."/>
            <person name="Keller M."/>
            <person name="Xu J."/>
            <person name="Reddy Y.H.K."/>
            <person name="Borovok I."/>
            <person name="Grinberg I.R."/>
            <person name="Lamed R."/>
            <person name="Zhivin O."/>
            <person name="Bayer E.A."/>
            <person name="Brown S.D."/>
        </authorList>
    </citation>
    <scope>NUCLEOTIDE SEQUENCE [LARGE SCALE GENOMIC DNA]</scope>
    <source>
        <strain evidence="3">DSM 2933</strain>
    </source>
</reference>
<dbReference type="OrthoDB" id="3648721at2"/>
<feature type="domain" description="Fibronectin type-III" evidence="1">
    <location>
        <begin position="201"/>
        <end position="284"/>
    </location>
</feature>
<organism evidence="2 3">
    <name type="scientific">Pseudobacteroides cellulosolvens ATCC 35603 = DSM 2933</name>
    <dbReference type="NCBI Taxonomy" id="398512"/>
    <lineage>
        <taxon>Bacteria</taxon>
        <taxon>Bacillati</taxon>
        <taxon>Bacillota</taxon>
        <taxon>Clostridia</taxon>
        <taxon>Eubacteriales</taxon>
        <taxon>Oscillospiraceae</taxon>
        <taxon>Pseudobacteroides</taxon>
    </lineage>
</organism>
<dbReference type="Gene3D" id="2.60.120.380">
    <property type="match status" value="2"/>
</dbReference>
<comment type="caution">
    <text evidence="2">The sequence shown here is derived from an EMBL/GenBank/DDBJ whole genome shotgun (WGS) entry which is preliminary data.</text>
</comment>
<dbReference type="SUPFAM" id="SSF49464">
    <property type="entry name" value="Carboxypeptidase regulatory domain-like"/>
    <property type="match status" value="1"/>
</dbReference>
<dbReference type="Gene3D" id="2.60.40.4130">
    <property type="match status" value="1"/>
</dbReference>
<dbReference type="EMBL" id="LGTC01000001">
    <property type="protein sequence ID" value="KNY30420.1"/>
    <property type="molecule type" value="Genomic_DNA"/>
</dbReference>
<dbReference type="PROSITE" id="PS50853">
    <property type="entry name" value="FN3"/>
    <property type="match status" value="1"/>
</dbReference>
<evidence type="ECO:0000313" key="2">
    <source>
        <dbReference type="EMBL" id="KNY30420.1"/>
    </source>
</evidence>
<dbReference type="InterPro" id="IPR036116">
    <property type="entry name" value="FN3_sf"/>
</dbReference>
<evidence type="ECO:0000259" key="1">
    <source>
        <dbReference type="PROSITE" id="PS50853"/>
    </source>
</evidence>
<dbReference type="Proteomes" id="UP000036923">
    <property type="component" value="Unassembled WGS sequence"/>
</dbReference>
<dbReference type="CDD" id="cd00063">
    <property type="entry name" value="FN3"/>
    <property type="match status" value="1"/>
</dbReference>
<dbReference type="Gene3D" id="2.60.40.10">
    <property type="entry name" value="Immunoglobulins"/>
    <property type="match status" value="2"/>
</dbReference>
<dbReference type="InterPro" id="IPR036439">
    <property type="entry name" value="Dockerin_dom_sf"/>
</dbReference>
<protein>
    <submittedName>
        <fullName evidence="2">APHP domain protein</fullName>
    </submittedName>
</protein>
<dbReference type="AlphaFoldDB" id="A0A0L6JXY3"/>
<keyword evidence="3" id="KW-1185">Reference proteome</keyword>
<dbReference type="Pfam" id="PF07705">
    <property type="entry name" value="CARDB"/>
    <property type="match status" value="1"/>
</dbReference>
<name>A0A0L6JXY3_9FIRM</name>
<dbReference type="SUPFAM" id="SSF63446">
    <property type="entry name" value="Type I dockerin domain"/>
    <property type="match status" value="1"/>
</dbReference>